<protein>
    <submittedName>
        <fullName evidence="1">Uncharacterized protein</fullName>
    </submittedName>
</protein>
<proteinExistence type="predicted"/>
<accession>A0ACC2XA97</accession>
<evidence type="ECO:0000313" key="1">
    <source>
        <dbReference type="EMBL" id="KAJ9120558.1"/>
    </source>
</evidence>
<dbReference type="EMBL" id="JASBWV010000020">
    <property type="protein sequence ID" value="KAJ9120558.1"/>
    <property type="molecule type" value="Genomic_DNA"/>
</dbReference>
<reference evidence="1" key="1">
    <citation type="submission" date="2023-04" db="EMBL/GenBank/DDBJ databases">
        <title>Draft Genome sequencing of Naganishia species isolated from polar environments using Oxford Nanopore Technology.</title>
        <authorList>
            <person name="Leo P."/>
            <person name="Venkateswaran K."/>
        </authorList>
    </citation>
    <scope>NUCLEOTIDE SEQUENCE</scope>
    <source>
        <strain evidence="1">DBVPG 5303</strain>
    </source>
</reference>
<organism evidence="1 2">
    <name type="scientific">Naganishia onofrii</name>
    <dbReference type="NCBI Taxonomy" id="1851511"/>
    <lineage>
        <taxon>Eukaryota</taxon>
        <taxon>Fungi</taxon>
        <taxon>Dikarya</taxon>
        <taxon>Basidiomycota</taxon>
        <taxon>Agaricomycotina</taxon>
        <taxon>Tremellomycetes</taxon>
        <taxon>Filobasidiales</taxon>
        <taxon>Filobasidiaceae</taxon>
        <taxon>Naganishia</taxon>
    </lineage>
</organism>
<gene>
    <name evidence="1" type="ORF">QFC24_005235</name>
</gene>
<evidence type="ECO:0000313" key="2">
    <source>
        <dbReference type="Proteomes" id="UP001234202"/>
    </source>
</evidence>
<dbReference type="Proteomes" id="UP001234202">
    <property type="component" value="Unassembled WGS sequence"/>
</dbReference>
<name>A0ACC2XA97_9TREE</name>
<keyword evidence="2" id="KW-1185">Reference proteome</keyword>
<sequence>MFIKTITIQGFKSYRDQPPVDPFSPRHNVVVGRNGSGKSNFFMAIRFVLGDAYEKMSREERAGLLHEGTGKTTTLSAYVELVFDNSDGRFPTSLPETILRRTIGLKKDEYTLDKKSASKAEVLNLLESAGFSRSNPYYIVPQGRITSLTNMKDTERLDLLKEIAGTSVYETKRQESLRILEETNGKREKIVELLERIEERLQELQEEQKELKKFQGQDKERRCLEFKLYERELNEVEQALERIEDGRRADVDSDNRKRQEFIAREEEIKTLETELKDRRRRLSAQQIALSQSHAELNDLIRARTELACSIDDIRQAETDGSGRREELAAQLEEVERRIAEVESEVEGIEPDLRAATGEERRVQGRLDTAQAKLEALYAKQGRADRFTTVEARDTFLQGEVESSRAAVEASRADLQAKREQGEARERSLRETVARREQAEGELRASRGGIEERKGRVDALKVEINAKQEQRKTLLKEDGKLEHTVASMRSEKEQADRQLFGTMDRDTNRGLQAVSRIAKSLRLDGVYGPLYSLFEAEDRYKTAIEVTAGNRQVVSLHTKYCSLMMTMYLFLHSLFHVVVDHDSTATRILEVMNSENSGRVTFMPLNRLHTQNANLPNATDAILMVSKLRFDPVYRLAFDQVFGRTIVCPDLATCGQYTRSHGVSAITLDGDRVDRKGALTGGYLDTRRSRLDAIRASKSWNTKYEAETARQREIKQAIVRLEQEISIATGNIQVADQEMKRTLDQAQPLLAEIHRLQREEDRLREQISANEDECTSLERDLQTLQTKLEAYEAELAAPFTQNLSSAERRQMQELTTQVNSDREALAEVSNKRAEIELKEDLARRREELENRIGRHDMQSTVEASQPASLGSRENELNTLNANVDELEGSIDEIQADIDDLSKQISTDAARLEELQSAQMENSRGILKAQKAVERYITKRQTLLTRKDECNKSIRDLGVLPEEAYSKKYEKPSEELVKRLHKVNDALKGYSHVNKRAYEQYETFSRQKDDLIKRRDELVASGQSVDELVDTLDRRKDEAIERTFKQVSKYFAEIFERLVPAGRGKLRMQRTIDDDITVEDESQTQSQLVRPGGIASYTGVSIEVSFNSKSNEGLRIQQLSGGQKSLVALATVFAIQKCDPAPFYLFDEIDANLDAQYRTAVAAMIHELSDKAQFITTTFRSEMLAQADKFYGVLFNERKVSSIQIIRREDAQNFIENV</sequence>
<comment type="caution">
    <text evidence="1">The sequence shown here is derived from an EMBL/GenBank/DDBJ whole genome shotgun (WGS) entry which is preliminary data.</text>
</comment>